<feature type="domain" description="AMP-dependent synthetase/ligase" evidence="3">
    <location>
        <begin position="22"/>
        <end position="398"/>
    </location>
</feature>
<protein>
    <submittedName>
        <fullName evidence="5">AMP-binding protein</fullName>
    </submittedName>
</protein>
<sequence>MNRPEPASSVGDGHATIPAVLARRAREHGTSAAIAGPDDTLTYAELHAAARAVTRAAMAAGLRAGDRAAIWAPNSTRWIVTALGLLSAGATLVPVGTRLRGPEAADILARSRSRVLFTVRGFLDTDYPRLLSESGSALPDLETIVLLADTGTTHPDENVVPIASWPGFLESGHRITEAEAELRCAAVTPDDIGDILFTSGTTGAPKGVLATQGQTLAVFEHWATAVTLRHADRYLLVNPFSHTFGYKAGIIACLLRAACMVPVERFDARLVAEQIERHRITVLTGPPTLFGDLIRADRALPTVRLAGTGGARIPVALVERIRDRLGIAHVFTAYGLTESIGVVSICPPDAPAELIATTVGQTLPGSEIRILDSAGNPAPMGENGEIAVRGPNVMHGYLDDPAATAAAIDPEGLLHTGDVGYLDECGYLHVTDRLKDMFIVGGFNAYPAEIERILLEHPGIEDVAVIGVPDARLGEAGAAFIVPAGPGADAEAILAWARNRMAGYKIPRHIYFVDTLPRNVAGKVRKTDLRAEYPAPDQSG</sequence>
<evidence type="ECO:0000313" key="5">
    <source>
        <dbReference type="EMBL" id="MBU3062831.1"/>
    </source>
</evidence>
<dbReference type="PANTHER" id="PTHR43201">
    <property type="entry name" value="ACYL-COA SYNTHETASE"/>
    <property type="match status" value="1"/>
</dbReference>
<dbReference type="RefSeq" id="WP_215917708.1">
    <property type="nucleotide sequence ID" value="NZ_JAHKNI010000004.1"/>
</dbReference>
<dbReference type="Gene3D" id="3.40.50.12780">
    <property type="entry name" value="N-terminal domain of ligase-like"/>
    <property type="match status" value="1"/>
</dbReference>
<dbReference type="SUPFAM" id="SSF56801">
    <property type="entry name" value="Acetyl-CoA synthetase-like"/>
    <property type="match status" value="1"/>
</dbReference>
<comment type="caution">
    <text evidence="5">The sequence shown here is derived from an EMBL/GenBank/DDBJ whole genome shotgun (WGS) entry which is preliminary data.</text>
</comment>
<evidence type="ECO:0000259" key="3">
    <source>
        <dbReference type="Pfam" id="PF00501"/>
    </source>
</evidence>
<organism evidence="5 6">
    <name type="scientific">Nocardia albiluteola</name>
    <dbReference type="NCBI Taxonomy" id="2842303"/>
    <lineage>
        <taxon>Bacteria</taxon>
        <taxon>Bacillati</taxon>
        <taxon>Actinomycetota</taxon>
        <taxon>Actinomycetes</taxon>
        <taxon>Mycobacteriales</taxon>
        <taxon>Nocardiaceae</taxon>
        <taxon>Nocardia</taxon>
    </lineage>
</organism>
<dbReference type="InterPro" id="IPR025110">
    <property type="entry name" value="AMP-bd_C"/>
</dbReference>
<gene>
    <name evidence="5" type="ORF">KO481_15030</name>
</gene>
<dbReference type="Pfam" id="PF13193">
    <property type="entry name" value="AMP-binding_C"/>
    <property type="match status" value="1"/>
</dbReference>
<dbReference type="PROSITE" id="PS00455">
    <property type="entry name" value="AMP_BINDING"/>
    <property type="match status" value="1"/>
</dbReference>
<dbReference type="Gene3D" id="3.30.300.30">
    <property type="match status" value="1"/>
</dbReference>
<dbReference type="Proteomes" id="UP000733379">
    <property type="component" value="Unassembled WGS sequence"/>
</dbReference>
<dbReference type="PANTHER" id="PTHR43201:SF5">
    <property type="entry name" value="MEDIUM-CHAIN ACYL-COA LIGASE ACSF2, MITOCHONDRIAL"/>
    <property type="match status" value="1"/>
</dbReference>
<dbReference type="Pfam" id="PF00501">
    <property type="entry name" value="AMP-binding"/>
    <property type="match status" value="1"/>
</dbReference>
<dbReference type="InterPro" id="IPR020845">
    <property type="entry name" value="AMP-binding_CS"/>
</dbReference>
<dbReference type="InterPro" id="IPR000873">
    <property type="entry name" value="AMP-dep_synth/lig_dom"/>
</dbReference>
<keyword evidence="6" id="KW-1185">Reference proteome</keyword>
<accession>A0ABS6B038</accession>
<dbReference type="EMBL" id="JAHKNI010000004">
    <property type="protein sequence ID" value="MBU3062831.1"/>
    <property type="molecule type" value="Genomic_DNA"/>
</dbReference>
<keyword evidence="2" id="KW-0436">Ligase</keyword>
<comment type="similarity">
    <text evidence="1">Belongs to the ATP-dependent AMP-binding enzyme family.</text>
</comment>
<dbReference type="InterPro" id="IPR042099">
    <property type="entry name" value="ANL_N_sf"/>
</dbReference>
<reference evidence="5 6" key="1">
    <citation type="submission" date="2021-06" db="EMBL/GenBank/DDBJ databases">
        <title>Actinomycetes sequencing.</title>
        <authorList>
            <person name="Shan Q."/>
        </authorList>
    </citation>
    <scope>NUCLEOTIDE SEQUENCE [LARGE SCALE GENOMIC DNA]</scope>
    <source>
        <strain evidence="5 6">NEAU-G5</strain>
    </source>
</reference>
<evidence type="ECO:0000259" key="4">
    <source>
        <dbReference type="Pfam" id="PF13193"/>
    </source>
</evidence>
<feature type="domain" description="AMP-binding enzyme C-terminal" evidence="4">
    <location>
        <begin position="449"/>
        <end position="523"/>
    </location>
</feature>
<dbReference type="InterPro" id="IPR045851">
    <property type="entry name" value="AMP-bd_C_sf"/>
</dbReference>
<evidence type="ECO:0000256" key="2">
    <source>
        <dbReference type="ARBA" id="ARBA00022598"/>
    </source>
</evidence>
<proteinExistence type="inferred from homology"/>
<evidence type="ECO:0000256" key="1">
    <source>
        <dbReference type="ARBA" id="ARBA00006432"/>
    </source>
</evidence>
<evidence type="ECO:0000313" key="6">
    <source>
        <dbReference type="Proteomes" id="UP000733379"/>
    </source>
</evidence>
<name>A0ABS6B038_9NOCA</name>